<dbReference type="Proteomes" id="UP000268048">
    <property type="component" value="Chromosome"/>
</dbReference>
<evidence type="ECO:0000313" key="2">
    <source>
        <dbReference type="Proteomes" id="UP000268048"/>
    </source>
</evidence>
<name>A0A3G7TU30_9PSED</name>
<dbReference type="Pfam" id="PF04199">
    <property type="entry name" value="Cyclase"/>
    <property type="match status" value="1"/>
</dbReference>
<organism evidence="1 2">
    <name type="scientific">Pseudomonas chlororaphis</name>
    <dbReference type="NCBI Taxonomy" id="587753"/>
    <lineage>
        <taxon>Bacteria</taxon>
        <taxon>Pseudomonadati</taxon>
        <taxon>Pseudomonadota</taxon>
        <taxon>Gammaproteobacteria</taxon>
        <taxon>Pseudomonadales</taxon>
        <taxon>Pseudomonadaceae</taxon>
        <taxon>Pseudomonas</taxon>
    </lineage>
</organism>
<dbReference type="InterPro" id="IPR037175">
    <property type="entry name" value="KFase_sf"/>
</dbReference>
<dbReference type="GO" id="GO:0004061">
    <property type="term" value="F:arylformamidase activity"/>
    <property type="evidence" value="ECO:0007669"/>
    <property type="project" value="InterPro"/>
</dbReference>
<proteinExistence type="predicted"/>
<dbReference type="SUPFAM" id="SSF102198">
    <property type="entry name" value="Putative cyclase"/>
    <property type="match status" value="1"/>
</dbReference>
<dbReference type="PANTHER" id="PTHR31118:SF12">
    <property type="entry name" value="CYCLASE-LIKE PROTEIN 2"/>
    <property type="match status" value="1"/>
</dbReference>
<dbReference type="Gene3D" id="3.50.30.50">
    <property type="entry name" value="Putative cyclase"/>
    <property type="match status" value="1"/>
</dbReference>
<reference evidence="1 2" key="1">
    <citation type="submission" date="2018-03" db="EMBL/GenBank/DDBJ databases">
        <title>Diversity of phytobeneficial traits revealed by whole-genome analysis of worldwide-isolated phenazine-producing Pseudomonas spp.</title>
        <authorList>
            <person name="Biessy A."/>
            <person name="Novinscak A."/>
            <person name="Blom J."/>
            <person name="Leger G."/>
            <person name="Thomashow L.S."/>
            <person name="Cazorla F.M."/>
            <person name="Josic D."/>
            <person name="Filion M."/>
        </authorList>
    </citation>
    <scope>NUCLEOTIDE SEQUENCE [LARGE SCALE GENOMIC DNA]</scope>
    <source>
        <strain evidence="1 2">B25</strain>
    </source>
</reference>
<dbReference type="EMBL" id="CP027753">
    <property type="protein sequence ID" value="AZE50411.1"/>
    <property type="molecule type" value="Genomic_DNA"/>
</dbReference>
<sequence length="246" mass="27702">MNKYKCISTPLYVGNGEPVQISINTLDHKAGVAHLCKGFDISPEDWPDGFGISNEILTLSSHQGTHIDAPLHYHPQGSNIAEAPIENFMGKAVVFADTQEDSRSRISLDYSEFTKKLDLYAERAKAVFFITGAWRRYGQESYFKHFKGIPVEYVAAALDRGFNLIGTDAFSLDPPFTVMSREFIETRDSSVLWPAHVLGRTRPYYQLERLYDLESFESANLVEFIALPIKLECGAAWARAVARKVE</sequence>
<gene>
    <name evidence="1" type="ORF">C4K04_4756</name>
</gene>
<dbReference type="AlphaFoldDB" id="A0A3G7TU30"/>
<accession>A0A3G7TU30</accession>
<dbReference type="InterPro" id="IPR007325">
    <property type="entry name" value="KFase/CYL"/>
</dbReference>
<protein>
    <recommendedName>
        <fullName evidence="3">Cyclase</fullName>
    </recommendedName>
</protein>
<evidence type="ECO:0000313" key="1">
    <source>
        <dbReference type="EMBL" id="AZE50411.1"/>
    </source>
</evidence>
<evidence type="ECO:0008006" key="3">
    <source>
        <dbReference type="Google" id="ProtNLM"/>
    </source>
</evidence>
<dbReference type="GO" id="GO:0019441">
    <property type="term" value="P:L-tryptophan catabolic process to kynurenine"/>
    <property type="evidence" value="ECO:0007669"/>
    <property type="project" value="InterPro"/>
</dbReference>
<dbReference type="PANTHER" id="PTHR31118">
    <property type="entry name" value="CYCLASE-LIKE PROTEIN 2"/>
    <property type="match status" value="1"/>
</dbReference>
<dbReference type="RefSeq" id="WP_124321831.1">
    <property type="nucleotide sequence ID" value="NZ_CP027753.1"/>
</dbReference>